<dbReference type="STRING" id="168276.SAMN05444580_11630"/>
<dbReference type="InterPro" id="IPR029066">
    <property type="entry name" value="PLP-binding_barrel"/>
</dbReference>
<dbReference type="RefSeq" id="WP_371851180.1">
    <property type="nucleotide sequence ID" value="NZ_FNAB01000016.1"/>
</dbReference>
<reference evidence="2 3" key="1">
    <citation type="submission" date="2016-10" db="EMBL/GenBank/DDBJ databases">
        <authorList>
            <person name="de Groot N.N."/>
        </authorList>
    </citation>
    <scope>NUCLEOTIDE SEQUENCE [LARGE SCALE GENOMIC DNA]</scope>
    <source>
        <strain evidence="2 3">JCM 11308</strain>
    </source>
</reference>
<dbReference type="EMBL" id="FNAB01000016">
    <property type="protein sequence ID" value="SDE39103.1"/>
    <property type="molecule type" value="Genomic_DNA"/>
</dbReference>
<dbReference type="InterPro" id="IPR001608">
    <property type="entry name" value="Ala_racemase_N"/>
</dbReference>
<gene>
    <name evidence="2" type="ORF">SAMN05444580_11630</name>
</gene>
<dbReference type="PANTHER" id="PTHR28004">
    <property type="entry name" value="ZGC:162816-RELATED"/>
    <property type="match status" value="1"/>
</dbReference>
<accession>A0A1G7CIN2</accession>
<dbReference type="CDD" id="cd06813">
    <property type="entry name" value="PLPDE_III_DSD_D-TA_like_2"/>
    <property type="match status" value="1"/>
</dbReference>
<evidence type="ECO:0000313" key="2">
    <source>
        <dbReference type="EMBL" id="SDE39103.1"/>
    </source>
</evidence>
<evidence type="ECO:0000313" key="3">
    <source>
        <dbReference type="Proteomes" id="UP000199417"/>
    </source>
</evidence>
<proteinExistence type="predicted"/>
<sequence length="405" mass="42605">MTAISDRPETMARDGATRARLDAATRELDPPLAAMDLGALRANAADLLRRAGGTPVRVASKSVRCRAVLEETLGTGLTARGGFRGIMSYSLREAIWLVRLGARDVLMGYPTTDRGAIAELASDPLLLDSITLMIDSADHLDVVHAAAGSSSVPARVCLDVDASLRVGPVHLGVRRSPLRTPEETESLARAAVRRGFRVVGVMFYEAQIAGLPDSSPAIRLVKRASAAELSKRRGAVVDAVSAAAGKLEIVNSGGTGSLEVSSADPSVTEVTAGSGLYVPTLFDRYRAFTPRPALFFALSAVRRPTPKIATLFAGGYVASGPAGASRVPTPVWPAGLKLLRNEGVGEVQTPVTGLAAGGLRIGDRVWFRHAKAGELCERFTALHLVDTDGTRTVVPTYRGDGQCFG</sequence>
<dbReference type="Pfam" id="PF01168">
    <property type="entry name" value="Ala_racemase_N"/>
    <property type="match status" value="1"/>
</dbReference>
<dbReference type="PANTHER" id="PTHR28004:SF2">
    <property type="entry name" value="D-SERINE DEHYDRATASE"/>
    <property type="match status" value="1"/>
</dbReference>
<name>A0A1G7CIN2_9NOCA</name>
<dbReference type="SUPFAM" id="SSF51419">
    <property type="entry name" value="PLP-binding barrel"/>
    <property type="match status" value="1"/>
</dbReference>
<dbReference type="InterPro" id="IPR051466">
    <property type="entry name" value="D-amino_acid_metab_enzyme"/>
</dbReference>
<dbReference type="GO" id="GO:0036088">
    <property type="term" value="P:D-serine catabolic process"/>
    <property type="evidence" value="ECO:0007669"/>
    <property type="project" value="TreeGrafter"/>
</dbReference>
<dbReference type="AlphaFoldDB" id="A0A1G7CIN2"/>
<dbReference type="Gene3D" id="3.20.20.10">
    <property type="entry name" value="Alanine racemase"/>
    <property type="match status" value="1"/>
</dbReference>
<dbReference type="Proteomes" id="UP000199417">
    <property type="component" value="Unassembled WGS sequence"/>
</dbReference>
<evidence type="ECO:0000259" key="1">
    <source>
        <dbReference type="Pfam" id="PF01168"/>
    </source>
</evidence>
<organism evidence="2 3">
    <name type="scientific">Rhodococcus tukisamuensis</name>
    <dbReference type="NCBI Taxonomy" id="168276"/>
    <lineage>
        <taxon>Bacteria</taxon>
        <taxon>Bacillati</taxon>
        <taxon>Actinomycetota</taxon>
        <taxon>Actinomycetes</taxon>
        <taxon>Mycobacteriales</taxon>
        <taxon>Nocardiaceae</taxon>
        <taxon>Rhodococcus</taxon>
    </lineage>
</organism>
<feature type="domain" description="Alanine racemase N-terminal" evidence="1">
    <location>
        <begin position="36"/>
        <end position="277"/>
    </location>
</feature>
<keyword evidence="3" id="KW-1185">Reference proteome</keyword>
<protein>
    <submittedName>
        <fullName evidence="2">D-serine deaminase, pyridoxal phosphate-dependent</fullName>
    </submittedName>
</protein>
<dbReference type="GO" id="GO:0008721">
    <property type="term" value="F:D-serine ammonia-lyase activity"/>
    <property type="evidence" value="ECO:0007669"/>
    <property type="project" value="TreeGrafter"/>
</dbReference>